<name>A0A8E4ZMU0_9CAUD</name>
<accession>A0A8E4ZMU0</accession>
<dbReference type="Proteomes" id="UP000693839">
    <property type="component" value="Segment"/>
</dbReference>
<proteinExistence type="predicted"/>
<sequence>MEIISNWFKNSKNYNEGVAIYAMLPTKKTRVFKTLSKGKSNRNMSLLVSELRRYKNGTDKPKLVKKKIITPLPSKPITQKTINVEVERTAVTQESLQQEFSMVKIGDLPAELRIRYSKARNIFYDMIELKFQLNDLPAKAEDDALKIMLEIDSLDEERDLIWKELHHWNQFKTILPSTVPDYEKMEKYDLDKTRRNLESSKSKQQKRVDQWYSDLENEPDKHQQHLIENKINKGEKEIHQKNINIKKIKSLL</sequence>
<organism evidence="1 2">
    <name type="scientific">Polaribacter phage Leef_1</name>
    <dbReference type="NCBI Taxonomy" id="2745684"/>
    <lineage>
        <taxon>Viruses</taxon>
        <taxon>Duplodnaviria</taxon>
        <taxon>Heunggongvirae</taxon>
        <taxon>Uroviricota</taxon>
        <taxon>Caudoviricetes</taxon>
        <taxon>Helgolandviridae</taxon>
        <taxon>Leefvirus</taxon>
        <taxon>Leefvirus Leef</taxon>
    </lineage>
</organism>
<gene>
    <name evidence="1" type="ORF">Leef1_46</name>
</gene>
<dbReference type="EMBL" id="MT732473">
    <property type="protein sequence ID" value="QQV91412.1"/>
    <property type="molecule type" value="Genomic_DNA"/>
</dbReference>
<evidence type="ECO:0000313" key="2">
    <source>
        <dbReference type="Proteomes" id="UP000693839"/>
    </source>
</evidence>
<evidence type="ECO:0000313" key="1">
    <source>
        <dbReference type="EMBL" id="QQV91412.1"/>
    </source>
</evidence>
<protein>
    <submittedName>
        <fullName evidence="1">Uncharacterized protein</fullName>
    </submittedName>
</protein>
<reference evidence="1" key="1">
    <citation type="submission" date="2020-07" db="EMBL/GenBank/DDBJ databases">
        <title>Highly diverse flavobacterial phages as mortality factor during North Sea spring blooms.</title>
        <authorList>
            <person name="Bartlau N."/>
            <person name="Wichels A."/>
            <person name="Krohne G."/>
            <person name="Adriaenssens E.M."/>
            <person name="Heins A."/>
            <person name="Fuchs B.M."/>
            <person name="Amann R."/>
            <person name="Moraru C."/>
        </authorList>
    </citation>
    <scope>NUCLEOTIDE SEQUENCE</scope>
</reference>
<keyword evidence="2" id="KW-1185">Reference proteome</keyword>